<proteinExistence type="predicted"/>
<keyword evidence="2" id="KW-1133">Transmembrane helix</keyword>
<keyword evidence="4" id="KW-1185">Reference proteome</keyword>
<evidence type="ECO:0000313" key="4">
    <source>
        <dbReference type="Proteomes" id="UP001333818"/>
    </source>
</evidence>
<dbReference type="NCBIfam" id="NF038305">
    <property type="entry name" value="HpsJ_fam"/>
    <property type="match status" value="1"/>
</dbReference>
<keyword evidence="2" id="KW-0472">Membrane</keyword>
<feature type="transmembrane region" description="Helical" evidence="2">
    <location>
        <begin position="40"/>
        <end position="65"/>
    </location>
</feature>
<name>A0AAW9Q5U7_9CYAN</name>
<reference evidence="3" key="1">
    <citation type="submission" date="2024-01" db="EMBL/GenBank/DDBJ databases">
        <title>Bank of Algae and Cyanobacteria of the Azores (BACA) strain genomes.</title>
        <authorList>
            <person name="Luz R."/>
            <person name="Cordeiro R."/>
            <person name="Fonseca A."/>
            <person name="Goncalves V."/>
        </authorList>
    </citation>
    <scope>NUCLEOTIDE SEQUENCE</scope>
    <source>
        <strain evidence="3">BACA0141</strain>
    </source>
</reference>
<dbReference type="Proteomes" id="UP001333818">
    <property type="component" value="Unassembled WGS sequence"/>
</dbReference>
<evidence type="ECO:0000256" key="1">
    <source>
        <dbReference type="SAM" id="MobiDB-lite"/>
    </source>
</evidence>
<feature type="region of interest" description="Disordered" evidence="1">
    <location>
        <begin position="250"/>
        <end position="333"/>
    </location>
</feature>
<evidence type="ECO:0000256" key="2">
    <source>
        <dbReference type="SAM" id="Phobius"/>
    </source>
</evidence>
<comment type="caution">
    <text evidence="3">The sequence shown here is derived from an EMBL/GenBank/DDBJ whole genome shotgun (WGS) entry which is preliminary data.</text>
</comment>
<sequence>MSSNIEPSVYLFRFVGYGLLLLALSNFADALLPPRLTDEAWVFQTLGSLVGSVPVPLLGFVLVFYGEPKERTSLRKITLKFFSWLSLLLAIFFFAVMFAGISVTIRINNSNNIQANFQLSRQATQFQQAIENLKKVSDDDLVRGATAMQQQNNALKLDLNDPTALRKQLEAEITKKDTDGKAQIEAARQGVSNKLIKQSIKWNFEALISAGLFLGIWRLTGWARTTKKRKKKRPESQSAVSLDALVGLSASEPPTNSAPISDSPLDAPVNASISEHPINLTDSMSVPLDTLPTSETPTNSTIPATSPLDSLVNLSASEASTNPTTPGDSQENA</sequence>
<dbReference type="RefSeq" id="WP_330485017.1">
    <property type="nucleotide sequence ID" value="NZ_JAZBJZ010000084.1"/>
</dbReference>
<organism evidence="3 4">
    <name type="scientific">Tumidithrix elongata BACA0141</name>
    <dbReference type="NCBI Taxonomy" id="2716417"/>
    <lineage>
        <taxon>Bacteria</taxon>
        <taxon>Bacillati</taxon>
        <taxon>Cyanobacteriota</taxon>
        <taxon>Cyanophyceae</taxon>
        <taxon>Pseudanabaenales</taxon>
        <taxon>Pseudanabaenaceae</taxon>
        <taxon>Tumidithrix</taxon>
        <taxon>Tumidithrix elongata</taxon>
    </lineage>
</organism>
<dbReference type="AlphaFoldDB" id="A0AAW9Q5U7"/>
<keyword evidence="2" id="KW-0812">Transmembrane</keyword>
<dbReference type="InterPro" id="IPR047709">
    <property type="entry name" value="HpsJ-like"/>
</dbReference>
<accession>A0AAW9Q5U7</accession>
<evidence type="ECO:0000313" key="3">
    <source>
        <dbReference type="EMBL" id="MEE3718583.1"/>
    </source>
</evidence>
<gene>
    <name evidence="3" type="ORF">V2H45_17725</name>
</gene>
<feature type="transmembrane region" description="Helical" evidence="2">
    <location>
        <begin position="77"/>
        <end position="101"/>
    </location>
</feature>
<dbReference type="EMBL" id="JAZBJZ010000084">
    <property type="protein sequence ID" value="MEE3718583.1"/>
    <property type="molecule type" value="Genomic_DNA"/>
</dbReference>
<feature type="compositionally biased region" description="Polar residues" evidence="1">
    <location>
        <begin position="291"/>
        <end position="333"/>
    </location>
</feature>
<protein>
    <submittedName>
        <fullName evidence="3">HpsJ family protein</fullName>
    </submittedName>
</protein>